<dbReference type="HOGENOM" id="CLU_001650_6_0_1"/>
<accession>K2R7S7</accession>
<sequence length="313" mass="35086">MRALGEAQWFLALRIVRDREQRLLWLSQESYISGLITRYGVSENHFPTTPLPSDEVLQANQGTHASAQEIHLYQSRIGSAQFAATSTRVDIAYACSALSSYLTNPSPRHLELSQRLLSYLAGTKKLALCFQGNYDEDSIFTISSDAAFANDPDTRRSHQGSIITMFGAAVDWKAIKQPTVTTSTTEAELLALSEAAKQCFWWKRLFRGVQFDPGHQINVQCDNKQTLRLMQENVGKLNTKLRHVDIHHHWLRQEAQAGNVHLQWTPTAVMLADGLTKALPRQKHAQFVTAIGLTIHGHLVITVIIKAYNVTAL</sequence>
<reference evidence="1 2" key="1">
    <citation type="journal article" date="2012" name="BMC Genomics">
        <title>Tools to kill: Genome of one of the most destructive plant pathogenic fungi Macrophomina phaseolina.</title>
        <authorList>
            <person name="Islam M.S."/>
            <person name="Haque M.S."/>
            <person name="Islam M.M."/>
            <person name="Emdad E.M."/>
            <person name="Halim A."/>
            <person name="Hossen Q.M.M."/>
            <person name="Hossain M.Z."/>
            <person name="Ahmed B."/>
            <person name="Rahim S."/>
            <person name="Rahman M.S."/>
            <person name="Alam M.M."/>
            <person name="Hou S."/>
            <person name="Wan X."/>
            <person name="Saito J.A."/>
            <person name="Alam M."/>
        </authorList>
    </citation>
    <scope>NUCLEOTIDE SEQUENCE [LARGE SCALE GENOMIC DNA]</scope>
    <source>
        <strain evidence="1 2">MS6</strain>
    </source>
</reference>
<protein>
    <recommendedName>
        <fullName evidence="3">Reverse transcriptase Ty1/copia-type domain-containing protein</fullName>
    </recommendedName>
</protein>
<dbReference type="VEuPathDB" id="FungiDB:MPH_14083"/>
<evidence type="ECO:0008006" key="3">
    <source>
        <dbReference type="Google" id="ProtNLM"/>
    </source>
</evidence>
<dbReference type="Proteomes" id="UP000007129">
    <property type="component" value="Unassembled WGS sequence"/>
</dbReference>
<dbReference type="PANTHER" id="PTHR11439:SF438">
    <property type="entry name" value="REVERSE TRANSCRIPTASE TY1_COPIA-TYPE DOMAIN-CONTAINING PROTEIN"/>
    <property type="match status" value="1"/>
</dbReference>
<name>K2R7S7_MACPH</name>
<dbReference type="OrthoDB" id="3693885at2759"/>
<evidence type="ECO:0000313" key="1">
    <source>
        <dbReference type="EMBL" id="EKG08962.1"/>
    </source>
</evidence>
<gene>
    <name evidence="1" type="ORF">MPH_14083</name>
</gene>
<evidence type="ECO:0000313" key="2">
    <source>
        <dbReference type="Proteomes" id="UP000007129"/>
    </source>
</evidence>
<dbReference type="AlphaFoldDB" id="K2R7S7"/>
<dbReference type="CDD" id="cd09272">
    <property type="entry name" value="RNase_HI_RT_Ty1"/>
    <property type="match status" value="1"/>
</dbReference>
<dbReference type="EMBL" id="AHHD01000890">
    <property type="protein sequence ID" value="EKG08962.1"/>
    <property type="molecule type" value="Genomic_DNA"/>
</dbReference>
<dbReference type="InParanoid" id="K2R7S7"/>
<dbReference type="STRING" id="1126212.K2R7S7"/>
<dbReference type="PANTHER" id="PTHR11439">
    <property type="entry name" value="GAG-POL-RELATED RETROTRANSPOSON"/>
    <property type="match status" value="1"/>
</dbReference>
<dbReference type="eggNOG" id="KOG0017">
    <property type="taxonomic scope" value="Eukaryota"/>
</dbReference>
<organism evidence="1 2">
    <name type="scientific">Macrophomina phaseolina (strain MS6)</name>
    <name type="common">Charcoal rot fungus</name>
    <dbReference type="NCBI Taxonomy" id="1126212"/>
    <lineage>
        <taxon>Eukaryota</taxon>
        <taxon>Fungi</taxon>
        <taxon>Dikarya</taxon>
        <taxon>Ascomycota</taxon>
        <taxon>Pezizomycotina</taxon>
        <taxon>Dothideomycetes</taxon>
        <taxon>Dothideomycetes incertae sedis</taxon>
        <taxon>Botryosphaeriales</taxon>
        <taxon>Botryosphaeriaceae</taxon>
        <taxon>Macrophomina</taxon>
    </lineage>
</organism>
<comment type="caution">
    <text evidence="1">The sequence shown here is derived from an EMBL/GenBank/DDBJ whole genome shotgun (WGS) entry which is preliminary data.</text>
</comment>
<proteinExistence type="predicted"/>